<protein>
    <submittedName>
        <fullName evidence="3">Uncharacterized protein</fullName>
    </submittedName>
</protein>
<gene>
    <name evidence="3" type="ORF">UFOVP1232_48</name>
    <name evidence="4" type="ORF">UFOVP1572_13</name>
    <name evidence="1" type="ORF">UFOVP644_34</name>
    <name evidence="2" type="ORF">UFOVP958_44</name>
</gene>
<evidence type="ECO:0000313" key="3">
    <source>
        <dbReference type="EMBL" id="CAB4192626.1"/>
    </source>
</evidence>
<name>A0A6J5RDS7_9CAUD</name>
<evidence type="ECO:0000313" key="1">
    <source>
        <dbReference type="EMBL" id="CAB4154813.1"/>
    </source>
</evidence>
<dbReference type="EMBL" id="LR796621">
    <property type="protein sequence ID" value="CAB4154813.1"/>
    <property type="molecule type" value="Genomic_DNA"/>
</dbReference>
<evidence type="ECO:0000313" key="2">
    <source>
        <dbReference type="EMBL" id="CAB4174359.1"/>
    </source>
</evidence>
<organism evidence="3">
    <name type="scientific">uncultured Caudovirales phage</name>
    <dbReference type="NCBI Taxonomy" id="2100421"/>
    <lineage>
        <taxon>Viruses</taxon>
        <taxon>Duplodnaviria</taxon>
        <taxon>Heunggongvirae</taxon>
        <taxon>Uroviricota</taxon>
        <taxon>Caudoviricetes</taxon>
        <taxon>Peduoviridae</taxon>
        <taxon>Maltschvirus</taxon>
        <taxon>Maltschvirus maltsch</taxon>
    </lineage>
</organism>
<reference evidence="3" key="1">
    <citation type="submission" date="2020-05" db="EMBL/GenBank/DDBJ databases">
        <authorList>
            <person name="Chiriac C."/>
            <person name="Salcher M."/>
            <person name="Ghai R."/>
            <person name="Kavagutti S V."/>
        </authorList>
    </citation>
    <scope>NUCLEOTIDE SEQUENCE</scope>
</reference>
<dbReference type="EMBL" id="LR797189">
    <property type="protein sequence ID" value="CAB4192626.1"/>
    <property type="molecule type" value="Genomic_DNA"/>
</dbReference>
<sequence>MSDILYKYHGEEPADLYDLSKKWGISMERLQYLAKCPTNRSKTFIPDYDKFTGQDRINAVCCRLIFRQGWTHYEAAEKLGMSANKLTRWLNAKGIVWPDGCKRKATWGGRAAAMTRMEGNLLGSTKANDPDASPVPGRIKRGSGKEYAYKAQAEGLTLSEASRKYGINICTLFCACKKYRIKLSKGLRGRPSSK</sequence>
<dbReference type="EMBL" id="LR798421">
    <property type="protein sequence ID" value="CAB5230461.1"/>
    <property type="molecule type" value="Genomic_DNA"/>
</dbReference>
<accession>A0A6J5RDS7</accession>
<proteinExistence type="predicted"/>
<evidence type="ECO:0000313" key="4">
    <source>
        <dbReference type="EMBL" id="CAB5230461.1"/>
    </source>
</evidence>
<dbReference type="EMBL" id="LR796908">
    <property type="protein sequence ID" value="CAB4174359.1"/>
    <property type="molecule type" value="Genomic_DNA"/>
</dbReference>